<dbReference type="PROSITE" id="PS51371">
    <property type="entry name" value="CBS"/>
    <property type="match status" value="2"/>
</dbReference>
<gene>
    <name evidence="5" type="ORF">SPIRO4BDMA_50579</name>
</gene>
<dbReference type="PANTHER" id="PTHR43080">
    <property type="entry name" value="CBS DOMAIN-CONTAINING PROTEIN CBSX3, MITOCHONDRIAL"/>
    <property type="match status" value="1"/>
</dbReference>
<dbReference type="InterPro" id="IPR051257">
    <property type="entry name" value="Diverse_CBS-Domain"/>
</dbReference>
<feature type="domain" description="CBS" evidence="3">
    <location>
        <begin position="7"/>
        <end position="63"/>
    </location>
</feature>
<dbReference type="InterPro" id="IPR002912">
    <property type="entry name" value="ACT_dom"/>
</dbReference>
<dbReference type="EMBL" id="FWDO01000005">
    <property type="protein sequence ID" value="SLM19064.1"/>
    <property type="molecule type" value="Genomic_DNA"/>
</dbReference>
<dbReference type="Gene3D" id="3.30.70.260">
    <property type="match status" value="1"/>
</dbReference>
<dbReference type="Gene3D" id="3.10.580.10">
    <property type="entry name" value="CBS-domain"/>
    <property type="match status" value="1"/>
</dbReference>
<sequence length="214" mass="23655">MKVGQRMTRNPITITPDMTAPEAQAIMRREKIKRLPVVDYNGRLIGIVTSLDLIHASPSPASSLDIYEMHYLLSKLKVEKVMTKNVITVTEDLPIEEAARIMADNSISGLPVMRGDILVGIITETDLFKLFIELFGARHKGIRLTLLLPEKKGELAKLSNAITKSGGNIVSFAIFEGEDPTNGYCTVKVTGVEKDVLLEAIRPLVEKIVDVRET</sequence>
<accession>A0A3P3XSE6</accession>
<dbReference type="AlphaFoldDB" id="A0A3P3XSE6"/>
<dbReference type="PANTHER" id="PTHR43080:SF2">
    <property type="entry name" value="CBS DOMAIN-CONTAINING PROTEIN"/>
    <property type="match status" value="1"/>
</dbReference>
<proteinExistence type="predicted"/>
<dbReference type="InterPro" id="IPR046342">
    <property type="entry name" value="CBS_dom_sf"/>
</dbReference>
<feature type="domain" description="ACT" evidence="4">
    <location>
        <begin position="143"/>
        <end position="214"/>
    </location>
</feature>
<evidence type="ECO:0000256" key="2">
    <source>
        <dbReference type="PROSITE-ProRule" id="PRU00703"/>
    </source>
</evidence>
<dbReference type="InterPro" id="IPR000644">
    <property type="entry name" value="CBS_dom"/>
</dbReference>
<dbReference type="PROSITE" id="PS51671">
    <property type="entry name" value="ACT"/>
    <property type="match status" value="1"/>
</dbReference>
<evidence type="ECO:0000256" key="1">
    <source>
        <dbReference type="ARBA" id="ARBA00023122"/>
    </source>
</evidence>
<keyword evidence="1 2" id="KW-0129">CBS domain</keyword>
<organism evidence="5">
    <name type="scientific">uncultured spirochete</name>
    <dbReference type="NCBI Taxonomy" id="156406"/>
    <lineage>
        <taxon>Bacteria</taxon>
        <taxon>Pseudomonadati</taxon>
        <taxon>Spirochaetota</taxon>
        <taxon>Spirochaetia</taxon>
        <taxon>Spirochaetales</taxon>
        <taxon>environmental samples</taxon>
    </lineage>
</organism>
<dbReference type="Pfam" id="PF00571">
    <property type="entry name" value="CBS"/>
    <property type="match status" value="2"/>
</dbReference>
<evidence type="ECO:0000313" key="5">
    <source>
        <dbReference type="EMBL" id="SLM19064.1"/>
    </source>
</evidence>
<feature type="domain" description="CBS" evidence="3">
    <location>
        <begin position="82"/>
        <end position="141"/>
    </location>
</feature>
<name>A0A3P3XSE6_9SPIR</name>
<reference evidence="5" key="1">
    <citation type="submission" date="2017-02" db="EMBL/GenBank/DDBJ databases">
        <authorList>
            <person name="Regsiter A."/>
            <person name="William W."/>
        </authorList>
    </citation>
    <scope>NUCLEOTIDE SEQUENCE</scope>
    <source>
        <strain evidence="5">BdmA 4</strain>
    </source>
</reference>
<dbReference type="SMART" id="SM00116">
    <property type="entry name" value="CBS"/>
    <property type="match status" value="2"/>
</dbReference>
<evidence type="ECO:0000259" key="3">
    <source>
        <dbReference type="PROSITE" id="PS51371"/>
    </source>
</evidence>
<evidence type="ECO:0000259" key="4">
    <source>
        <dbReference type="PROSITE" id="PS51671"/>
    </source>
</evidence>
<dbReference type="SUPFAM" id="SSF55021">
    <property type="entry name" value="ACT-like"/>
    <property type="match status" value="1"/>
</dbReference>
<dbReference type="SUPFAM" id="SSF54631">
    <property type="entry name" value="CBS-domain pair"/>
    <property type="match status" value="1"/>
</dbReference>
<dbReference type="CDD" id="cd04584">
    <property type="entry name" value="CBS_pair_AcuB_like"/>
    <property type="match status" value="1"/>
</dbReference>
<protein>
    <submittedName>
        <fullName evidence="5">Putative signal transduction protein with CBS domains</fullName>
    </submittedName>
</protein>
<dbReference type="InterPro" id="IPR045865">
    <property type="entry name" value="ACT-like_dom_sf"/>
</dbReference>